<keyword evidence="3" id="KW-0378">Hydrolase</keyword>
<dbReference type="InterPro" id="IPR043504">
    <property type="entry name" value="Peptidase_S1_PA_chymotrypsin"/>
</dbReference>
<sequence>GLGGDTAPGRAPVAPRPTPADAQAPNDGTGLPVPGAPAGAPAADAPAPCPTPTPDTGTGTGTDTDTGTGAEPTHPGPAADAGQPAGAGSGAATGGATGTGAGAGAPVRSAGPGRGWNFDGIPAVGRMYSARNGGRYFCTASVVSSPGRNLVVTAAHCLTGADTRQLYFVPKYTAAKPQPYGKFPVRRIWIDPRYRRLGPNKGARLDVAFVEVGPRPDGRRVEAVVGGNRLVTGSAYAQPGVMLVGHPAGAARPRACVNRTTRFTSRDPKIPGTFLRINCTGYPGGTSGGPFIAAYDSRTRTGSLIGVIGGWKTGGDLPDTSYSSYFGADVKALYAAATRGRT</sequence>
<feature type="region of interest" description="Disordered" evidence="1">
    <location>
        <begin position="1"/>
        <end position="115"/>
    </location>
</feature>
<dbReference type="Pfam" id="PF00089">
    <property type="entry name" value="Trypsin"/>
    <property type="match status" value="1"/>
</dbReference>
<dbReference type="InterPro" id="IPR001254">
    <property type="entry name" value="Trypsin_dom"/>
</dbReference>
<evidence type="ECO:0000313" key="3">
    <source>
        <dbReference type="EMBL" id="MCB5181295.1"/>
    </source>
</evidence>
<dbReference type="InterPro" id="IPR009003">
    <property type="entry name" value="Peptidase_S1_PA"/>
</dbReference>
<feature type="compositionally biased region" description="Gly residues" evidence="1">
    <location>
        <begin position="85"/>
        <end position="103"/>
    </location>
</feature>
<keyword evidence="3" id="KW-0645">Protease</keyword>
<feature type="domain" description="Peptidase S1" evidence="2">
    <location>
        <begin position="131"/>
        <end position="295"/>
    </location>
</feature>
<dbReference type="InterPro" id="IPR018114">
    <property type="entry name" value="TRYPSIN_HIS"/>
</dbReference>
<dbReference type="GO" id="GO:0008233">
    <property type="term" value="F:peptidase activity"/>
    <property type="evidence" value="ECO:0007669"/>
    <property type="project" value="UniProtKB-KW"/>
</dbReference>
<evidence type="ECO:0000259" key="2">
    <source>
        <dbReference type="Pfam" id="PF00089"/>
    </source>
</evidence>
<evidence type="ECO:0000313" key="4">
    <source>
        <dbReference type="Proteomes" id="UP001199054"/>
    </source>
</evidence>
<feature type="compositionally biased region" description="Low complexity" evidence="1">
    <location>
        <begin position="54"/>
        <end position="84"/>
    </location>
</feature>
<feature type="non-terminal residue" evidence="3">
    <location>
        <position position="1"/>
    </location>
</feature>
<dbReference type="RefSeq" id="WP_226728381.1">
    <property type="nucleotide sequence ID" value="NZ_JAJAUY010000070.1"/>
</dbReference>
<organism evidence="3 4">
    <name type="scientific">Streptomyces antimicrobicus</name>
    <dbReference type="NCBI Taxonomy" id="2883108"/>
    <lineage>
        <taxon>Bacteria</taxon>
        <taxon>Bacillati</taxon>
        <taxon>Actinomycetota</taxon>
        <taxon>Actinomycetes</taxon>
        <taxon>Kitasatosporales</taxon>
        <taxon>Streptomycetaceae</taxon>
        <taxon>Streptomyces</taxon>
    </lineage>
</organism>
<comment type="caution">
    <text evidence="3">The sequence shown here is derived from an EMBL/GenBank/DDBJ whole genome shotgun (WGS) entry which is preliminary data.</text>
</comment>
<dbReference type="SUPFAM" id="SSF50494">
    <property type="entry name" value="Trypsin-like serine proteases"/>
    <property type="match status" value="1"/>
</dbReference>
<dbReference type="EMBL" id="JAJAUY010000070">
    <property type="protein sequence ID" value="MCB5181295.1"/>
    <property type="molecule type" value="Genomic_DNA"/>
</dbReference>
<evidence type="ECO:0000256" key="1">
    <source>
        <dbReference type="SAM" id="MobiDB-lite"/>
    </source>
</evidence>
<name>A0ABS8B9J3_9ACTN</name>
<proteinExistence type="predicted"/>
<dbReference type="GO" id="GO:0006508">
    <property type="term" value="P:proteolysis"/>
    <property type="evidence" value="ECO:0007669"/>
    <property type="project" value="UniProtKB-KW"/>
</dbReference>
<protein>
    <submittedName>
        <fullName evidence="3">Serine protease</fullName>
    </submittedName>
</protein>
<gene>
    <name evidence="3" type="ORF">LG632_18150</name>
</gene>
<feature type="compositionally biased region" description="Low complexity" evidence="1">
    <location>
        <begin position="28"/>
        <end position="46"/>
    </location>
</feature>
<accession>A0ABS8B9J3</accession>
<keyword evidence="4" id="KW-1185">Reference proteome</keyword>
<dbReference type="Proteomes" id="UP001199054">
    <property type="component" value="Unassembled WGS sequence"/>
</dbReference>
<reference evidence="3 4" key="1">
    <citation type="submission" date="2021-10" db="EMBL/GenBank/DDBJ databases">
        <title>Streptomyces sp. strain SMC 277, a novel streptomycete isolated from soil.</title>
        <authorList>
            <person name="Chanama M."/>
        </authorList>
    </citation>
    <scope>NUCLEOTIDE SEQUENCE [LARGE SCALE GENOMIC DNA]</scope>
    <source>
        <strain evidence="3 4">SMC 277</strain>
    </source>
</reference>
<dbReference type="Gene3D" id="2.40.10.10">
    <property type="entry name" value="Trypsin-like serine proteases"/>
    <property type="match status" value="2"/>
</dbReference>
<dbReference type="PROSITE" id="PS00134">
    <property type="entry name" value="TRYPSIN_HIS"/>
    <property type="match status" value="1"/>
</dbReference>